<evidence type="ECO:0000256" key="6">
    <source>
        <dbReference type="ARBA" id="ARBA00022777"/>
    </source>
</evidence>
<keyword evidence="7" id="KW-0067">ATP-binding</keyword>
<feature type="transmembrane region" description="Helical" evidence="8">
    <location>
        <begin position="296"/>
        <end position="318"/>
    </location>
</feature>
<evidence type="ECO:0000256" key="4">
    <source>
        <dbReference type="ARBA" id="ARBA00022679"/>
    </source>
</evidence>
<dbReference type="STRING" id="560819.SAMN05428998_115110"/>
<sequence>MVEGRTSATAIGAAAAAAPAPRRERSFWHRPRPIGLYLALLALVTLAPAFLYSALVLQRNNEAQREVVQTLVYGTAGSLAQSVDRELSSMLTTLRILATLPSLQQGDYETFHSRAQAALEGTGTFMILLDDRLRQILNTRVAFGTDLGPTSDPASARLAVERDAPVVSDAFLGKTSGKWVFNVVLPVVEGDGSKRVLILTRNAEKLSDTLRSQQFPPGWKVVLLDTQGAVIASSDPETETGRRFFLQTGANGAQGLVRETEGGVDYLAVVQPSLNSDWRVVAWAPKAVLREPFRRAFELLVVGGLLIAAAALLAVVWLSRRIGRPVGRLARDAERLGRGEDVEPFDPPISEVATVSAALSEASRSRKAAENEIRFLMREVAHRSKNQLAVIAAIAKQTAKGADSLRDFEVAFQRRLQGLARSTDLMVKENASGVELLALVETQLEPFRPTEQSRVSLRGPHCRLSIHSAQMLGMAIHELATNAAKYGAFAGTAGSLDVSWHDTGQRLSLQWRERTVQAVAESGRSGFGTMVIERMVGQSLGAEVERRLHGDGIEWRFEIPRENLDGGGQDAGEAHPELHA</sequence>
<gene>
    <name evidence="10" type="ORF">SAMN05428998_115110</name>
</gene>
<name>A0A1Y6C3U3_9PROT</name>
<keyword evidence="4" id="KW-0808">Transferase</keyword>
<dbReference type="GO" id="GO:0005524">
    <property type="term" value="F:ATP binding"/>
    <property type="evidence" value="ECO:0007669"/>
    <property type="project" value="UniProtKB-KW"/>
</dbReference>
<evidence type="ECO:0000256" key="1">
    <source>
        <dbReference type="ARBA" id="ARBA00000085"/>
    </source>
</evidence>
<evidence type="ECO:0000259" key="9">
    <source>
        <dbReference type="SMART" id="SM00911"/>
    </source>
</evidence>
<dbReference type="Gene3D" id="3.30.565.10">
    <property type="entry name" value="Histidine kinase-like ATPase, C-terminal domain"/>
    <property type="match status" value="1"/>
</dbReference>
<dbReference type="EMBL" id="FWZX01000015">
    <property type="protein sequence ID" value="SMF44113.1"/>
    <property type="molecule type" value="Genomic_DNA"/>
</dbReference>
<protein>
    <recommendedName>
        <fullName evidence="2">histidine kinase</fullName>
        <ecNumber evidence="2">2.7.13.3</ecNumber>
    </recommendedName>
</protein>
<dbReference type="InterPro" id="IPR011102">
    <property type="entry name" value="Sig_transdc_His_kinase_HWE"/>
</dbReference>
<keyword evidence="11" id="KW-1185">Reference proteome</keyword>
<evidence type="ECO:0000256" key="2">
    <source>
        <dbReference type="ARBA" id="ARBA00012438"/>
    </source>
</evidence>
<dbReference type="Gene3D" id="6.10.340.10">
    <property type="match status" value="1"/>
</dbReference>
<comment type="catalytic activity">
    <reaction evidence="1">
        <text>ATP + protein L-histidine = ADP + protein N-phospho-L-histidine.</text>
        <dbReference type="EC" id="2.7.13.3"/>
    </reaction>
</comment>
<organism evidence="10 11">
    <name type="scientific">Tistlia consotensis USBA 355</name>
    <dbReference type="NCBI Taxonomy" id="560819"/>
    <lineage>
        <taxon>Bacteria</taxon>
        <taxon>Pseudomonadati</taxon>
        <taxon>Pseudomonadota</taxon>
        <taxon>Alphaproteobacteria</taxon>
        <taxon>Rhodospirillales</taxon>
        <taxon>Rhodovibrionaceae</taxon>
        <taxon>Tistlia</taxon>
    </lineage>
</organism>
<accession>A0A1Y6C3U3</accession>
<keyword evidence="5" id="KW-0547">Nucleotide-binding</keyword>
<dbReference type="GO" id="GO:0004673">
    <property type="term" value="F:protein histidine kinase activity"/>
    <property type="evidence" value="ECO:0007669"/>
    <property type="project" value="UniProtKB-EC"/>
</dbReference>
<evidence type="ECO:0000256" key="5">
    <source>
        <dbReference type="ARBA" id="ARBA00022741"/>
    </source>
</evidence>
<keyword evidence="3" id="KW-0597">Phosphoprotein</keyword>
<keyword evidence="8" id="KW-1133">Transmembrane helix</keyword>
<evidence type="ECO:0000256" key="7">
    <source>
        <dbReference type="ARBA" id="ARBA00022840"/>
    </source>
</evidence>
<dbReference type="RefSeq" id="WP_085124068.1">
    <property type="nucleotide sequence ID" value="NZ_FWZX01000015.1"/>
</dbReference>
<dbReference type="InterPro" id="IPR036890">
    <property type="entry name" value="HATPase_C_sf"/>
</dbReference>
<keyword evidence="6 10" id="KW-0418">Kinase</keyword>
<dbReference type="Proteomes" id="UP000192917">
    <property type="component" value="Unassembled WGS sequence"/>
</dbReference>
<evidence type="ECO:0000256" key="8">
    <source>
        <dbReference type="SAM" id="Phobius"/>
    </source>
</evidence>
<feature type="domain" description="Signal transduction histidine kinase HWE region" evidence="9">
    <location>
        <begin position="379"/>
        <end position="461"/>
    </location>
</feature>
<evidence type="ECO:0000313" key="10">
    <source>
        <dbReference type="EMBL" id="SMF44113.1"/>
    </source>
</evidence>
<reference evidence="10 11" key="1">
    <citation type="submission" date="2017-04" db="EMBL/GenBank/DDBJ databases">
        <authorList>
            <person name="Afonso C.L."/>
            <person name="Miller P.J."/>
            <person name="Scott M.A."/>
            <person name="Spackman E."/>
            <person name="Goraichik I."/>
            <person name="Dimitrov K.M."/>
            <person name="Suarez D.L."/>
            <person name="Swayne D.E."/>
        </authorList>
    </citation>
    <scope>NUCLEOTIDE SEQUENCE [LARGE SCALE GENOMIC DNA]</scope>
    <source>
        <strain evidence="10 11">USBA 355</strain>
    </source>
</reference>
<proteinExistence type="predicted"/>
<keyword evidence="8" id="KW-0812">Transmembrane</keyword>
<evidence type="ECO:0000256" key="3">
    <source>
        <dbReference type="ARBA" id="ARBA00022553"/>
    </source>
</evidence>
<evidence type="ECO:0000313" key="11">
    <source>
        <dbReference type="Proteomes" id="UP000192917"/>
    </source>
</evidence>
<dbReference type="AlphaFoldDB" id="A0A1Y6C3U3"/>
<dbReference type="PANTHER" id="PTHR41523">
    <property type="entry name" value="TWO-COMPONENT SYSTEM SENSOR PROTEIN"/>
    <property type="match status" value="1"/>
</dbReference>
<keyword evidence="8" id="KW-0472">Membrane</keyword>
<dbReference type="CDD" id="cd18774">
    <property type="entry name" value="PDC2_HK_sensor"/>
    <property type="match status" value="1"/>
</dbReference>
<dbReference type="Pfam" id="PF07536">
    <property type="entry name" value="HWE_HK"/>
    <property type="match status" value="1"/>
</dbReference>
<dbReference type="PANTHER" id="PTHR41523:SF8">
    <property type="entry name" value="ETHYLENE RESPONSE SENSOR PROTEIN"/>
    <property type="match status" value="1"/>
</dbReference>
<dbReference type="EC" id="2.7.13.3" evidence="2"/>
<dbReference type="SMART" id="SM00911">
    <property type="entry name" value="HWE_HK"/>
    <property type="match status" value="1"/>
</dbReference>
<dbReference type="Gene3D" id="3.30.450.20">
    <property type="entry name" value="PAS domain"/>
    <property type="match status" value="1"/>
</dbReference>
<feature type="transmembrane region" description="Helical" evidence="8">
    <location>
        <begin position="34"/>
        <end position="57"/>
    </location>
</feature>
<dbReference type="CDD" id="cd18773">
    <property type="entry name" value="PDC1_HK_sensor"/>
    <property type="match status" value="1"/>
</dbReference>